<keyword evidence="2" id="KW-0964">Secreted</keyword>
<feature type="domain" description="C-type lectin" evidence="5">
    <location>
        <begin position="8"/>
        <end position="108"/>
    </location>
</feature>
<dbReference type="SMART" id="SM00034">
    <property type="entry name" value="CLECT"/>
    <property type="match status" value="2"/>
</dbReference>
<keyword evidence="7" id="KW-1185">Reference proteome</keyword>
<dbReference type="PROSITE" id="PS50041">
    <property type="entry name" value="C_TYPE_LECTIN_2"/>
    <property type="match status" value="2"/>
</dbReference>
<organism evidence="6 7">
    <name type="scientific">Meganyctiphanes norvegica</name>
    <name type="common">Northern krill</name>
    <name type="synonym">Thysanopoda norvegica</name>
    <dbReference type="NCBI Taxonomy" id="48144"/>
    <lineage>
        <taxon>Eukaryota</taxon>
        <taxon>Metazoa</taxon>
        <taxon>Ecdysozoa</taxon>
        <taxon>Arthropoda</taxon>
        <taxon>Crustacea</taxon>
        <taxon>Multicrustacea</taxon>
        <taxon>Malacostraca</taxon>
        <taxon>Eumalacostraca</taxon>
        <taxon>Eucarida</taxon>
        <taxon>Euphausiacea</taxon>
        <taxon>Euphausiidae</taxon>
        <taxon>Meganyctiphanes</taxon>
    </lineage>
</organism>
<proteinExistence type="predicted"/>
<gene>
    <name evidence="6" type="ORF">MNOR_LOCUS37040</name>
</gene>
<sequence>GCPGGVLVSTQCFTVFRDHPRNWTDAVKQCHSQGLVLAEPSDTVAVPLRRFLFERYGDGSFWLNARGDQRKFVWQRTNKDIDGDSTLWSPGEPGNRFTPLYCLSLLAWGIDLKRSPGQPYYSQDCSNAFTYPLCERILENTEALKSPTIALAENISITLDTLENDLIDSITMYNKSIDEILQDTQLMKELLLVLEENLSIQLESVDTNLSTTLDKLHQDTQLMKEPLLGLEQNLSTQLESMETHISTVMNELYKDTQLMKEPLLVLGGNLSTKLESVKTNLSTTLDKLYQDTQQMKGSLTLEEMDQRRIKSDKIMFQAIKGFCVHSQCFKLITDVKRNWTDAMAKCEEEGLILAEPSDLVAVPLRRYLVEKYDNAEAWIGAQGDGSRFVWQHGGTALMNDSPLWDTSPTGNADNTKCVELDVNKAEYEADSGKTYDISSCSSSFYTLCEVIYE</sequence>
<accession>A0AAV2SFT0</accession>
<dbReference type="GO" id="GO:0008083">
    <property type="term" value="F:growth factor activity"/>
    <property type="evidence" value="ECO:0007669"/>
    <property type="project" value="TreeGrafter"/>
</dbReference>
<dbReference type="Pfam" id="PF00059">
    <property type="entry name" value="Lectin_C"/>
    <property type="match status" value="1"/>
</dbReference>
<evidence type="ECO:0000313" key="7">
    <source>
        <dbReference type="Proteomes" id="UP001497623"/>
    </source>
</evidence>
<reference evidence="6 7" key="1">
    <citation type="submission" date="2024-05" db="EMBL/GenBank/DDBJ databases">
        <authorList>
            <person name="Wallberg A."/>
        </authorList>
    </citation>
    <scope>NUCLEOTIDE SEQUENCE [LARGE SCALE GENOMIC DNA]</scope>
</reference>
<evidence type="ECO:0000259" key="5">
    <source>
        <dbReference type="PROSITE" id="PS50041"/>
    </source>
</evidence>
<evidence type="ECO:0000256" key="3">
    <source>
        <dbReference type="ARBA" id="ARBA00022729"/>
    </source>
</evidence>
<evidence type="ECO:0000256" key="2">
    <source>
        <dbReference type="ARBA" id="ARBA00022525"/>
    </source>
</evidence>
<feature type="domain" description="C-type lectin" evidence="5">
    <location>
        <begin position="324"/>
        <end position="449"/>
    </location>
</feature>
<keyword evidence="3" id="KW-0732">Signal</keyword>
<dbReference type="PANTHER" id="PTHR22799">
    <property type="entry name" value="TETRANECTIN-RELATED"/>
    <property type="match status" value="1"/>
</dbReference>
<protein>
    <recommendedName>
        <fullName evidence="5">C-type lectin domain-containing protein</fullName>
    </recommendedName>
</protein>
<feature type="non-terminal residue" evidence="6">
    <location>
        <position position="1"/>
    </location>
</feature>
<dbReference type="Gene3D" id="3.10.100.10">
    <property type="entry name" value="Mannose-Binding Protein A, subunit A"/>
    <property type="match status" value="2"/>
</dbReference>
<dbReference type="GO" id="GO:0030246">
    <property type="term" value="F:carbohydrate binding"/>
    <property type="evidence" value="ECO:0007669"/>
    <property type="project" value="UniProtKB-KW"/>
</dbReference>
<evidence type="ECO:0000256" key="1">
    <source>
        <dbReference type="ARBA" id="ARBA00004613"/>
    </source>
</evidence>
<dbReference type="PANTHER" id="PTHR22799:SF1">
    <property type="entry name" value="C-TYPE LECTIN DOMAIN FAMILY 11 MEMBER A"/>
    <property type="match status" value="1"/>
</dbReference>
<dbReference type="InterPro" id="IPR016187">
    <property type="entry name" value="CTDL_fold"/>
</dbReference>
<comment type="caution">
    <text evidence="6">The sequence shown here is derived from an EMBL/GenBank/DDBJ whole genome shotgun (WGS) entry which is preliminary data.</text>
</comment>
<dbReference type="InterPro" id="IPR016186">
    <property type="entry name" value="C-type_lectin-like/link_sf"/>
</dbReference>
<evidence type="ECO:0000313" key="6">
    <source>
        <dbReference type="EMBL" id="CAL4195355.1"/>
    </source>
</evidence>
<dbReference type="EMBL" id="CAXKWB010071662">
    <property type="protein sequence ID" value="CAL4195355.1"/>
    <property type="molecule type" value="Genomic_DNA"/>
</dbReference>
<name>A0AAV2SFT0_MEGNR</name>
<dbReference type="SUPFAM" id="SSF56436">
    <property type="entry name" value="C-type lectin-like"/>
    <property type="match status" value="2"/>
</dbReference>
<dbReference type="GO" id="GO:0005615">
    <property type="term" value="C:extracellular space"/>
    <property type="evidence" value="ECO:0007669"/>
    <property type="project" value="TreeGrafter"/>
</dbReference>
<dbReference type="InterPro" id="IPR001304">
    <property type="entry name" value="C-type_lectin-like"/>
</dbReference>
<keyword evidence="4" id="KW-0430">Lectin</keyword>
<dbReference type="InterPro" id="IPR051663">
    <property type="entry name" value="CLec_Tetranectin-domain"/>
</dbReference>
<dbReference type="Proteomes" id="UP001497623">
    <property type="component" value="Unassembled WGS sequence"/>
</dbReference>
<evidence type="ECO:0000256" key="4">
    <source>
        <dbReference type="ARBA" id="ARBA00022734"/>
    </source>
</evidence>
<dbReference type="CDD" id="cd00037">
    <property type="entry name" value="CLECT"/>
    <property type="match status" value="2"/>
</dbReference>
<comment type="subcellular location">
    <subcellularLocation>
        <location evidence="1">Secreted</location>
    </subcellularLocation>
</comment>
<dbReference type="AlphaFoldDB" id="A0AAV2SFT0"/>